<feature type="non-terminal residue" evidence="2">
    <location>
        <position position="1"/>
    </location>
</feature>
<keyword evidence="1" id="KW-1133">Transmembrane helix</keyword>
<keyword evidence="3" id="KW-1185">Reference proteome</keyword>
<name>F2UTF4_SALR5</name>
<keyword evidence="1" id="KW-0812">Transmembrane</keyword>
<dbReference type="RefSeq" id="XP_004987549.1">
    <property type="nucleotide sequence ID" value="XM_004987492.1"/>
</dbReference>
<protein>
    <submittedName>
        <fullName evidence="2">Uncharacterized protein</fullName>
    </submittedName>
</protein>
<sequence>DIAGVSSHMAVLVYSISACFTVLNLIWFQAMMFGENAVVRRLRSRSALKQQQKKNQ</sequence>
<accession>F2UTF4</accession>
<feature type="transmembrane region" description="Helical" evidence="1">
    <location>
        <begin position="12"/>
        <end position="33"/>
    </location>
</feature>
<dbReference type="InParanoid" id="F2UTF4"/>
<evidence type="ECO:0000256" key="1">
    <source>
        <dbReference type="SAM" id="Phobius"/>
    </source>
</evidence>
<dbReference type="GeneID" id="16068069"/>
<dbReference type="EMBL" id="GL833031">
    <property type="protein sequence ID" value="EGD82836.1"/>
    <property type="molecule type" value="Genomic_DNA"/>
</dbReference>
<dbReference type="Proteomes" id="UP000007799">
    <property type="component" value="Unassembled WGS sequence"/>
</dbReference>
<keyword evidence="1" id="KW-0472">Membrane</keyword>
<proteinExistence type="predicted"/>
<reference evidence="2" key="1">
    <citation type="submission" date="2009-08" db="EMBL/GenBank/DDBJ databases">
        <title>Annotation of Salpingoeca rosetta.</title>
        <authorList>
            <consortium name="The Broad Institute Genome Sequencing Platform"/>
            <person name="Russ C."/>
            <person name="Cuomo C."/>
            <person name="Burger G."/>
            <person name="Gray M.W."/>
            <person name="Holland P.W.H."/>
            <person name="King N."/>
            <person name="Lang F.B.F."/>
            <person name="Roger A.J."/>
            <person name="Ruiz-Trillo I."/>
            <person name="Young S.K."/>
            <person name="Zeng Q."/>
            <person name="Gargeya S."/>
            <person name="Alvarado L."/>
            <person name="Berlin A."/>
            <person name="Chapman S.B."/>
            <person name="Chen Z."/>
            <person name="Freedman E."/>
            <person name="Gellesch M."/>
            <person name="Goldberg J."/>
            <person name="Griggs A."/>
            <person name="Gujja S."/>
            <person name="Heilman E."/>
            <person name="Heiman D."/>
            <person name="Howarth C."/>
            <person name="Mehta T."/>
            <person name="Neiman D."/>
            <person name="Pearson M."/>
            <person name="Roberts A."/>
            <person name="Saif S."/>
            <person name="Shea T."/>
            <person name="Shenoy N."/>
            <person name="Sisk P."/>
            <person name="Stolte C."/>
            <person name="Sykes S."/>
            <person name="White J."/>
            <person name="Yandava C."/>
            <person name="Haas B."/>
            <person name="Nusbaum C."/>
            <person name="Birren B."/>
        </authorList>
    </citation>
    <scope>NUCLEOTIDE SEQUENCE [LARGE SCALE GENOMIC DNA]</scope>
    <source>
        <strain evidence="2">ATCC 50818</strain>
    </source>
</reference>
<evidence type="ECO:0000313" key="3">
    <source>
        <dbReference type="Proteomes" id="UP000007799"/>
    </source>
</evidence>
<dbReference type="KEGG" id="sre:PTSG_13199"/>
<evidence type="ECO:0000313" key="2">
    <source>
        <dbReference type="EMBL" id="EGD82836.1"/>
    </source>
</evidence>
<dbReference type="AlphaFoldDB" id="F2UTF4"/>
<organism evidence="3">
    <name type="scientific">Salpingoeca rosetta (strain ATCC 50818 / BSB-021)</name>
    <dbReference type="NCBI Taxonomy" id="946362"/>
    <lineage>
        <taxon>Eukaryota</taxon>
        <taxon>Choanoflagellata</taxon>
        <taxon>Craspedida</taxon>
        <taxon>Salpingoecidae</taxon>
        <taxon>Salpingoeca</taxon>
    </lineage>
</organism>
<gene>
    <name evidence="2" type="ORF">PTSG_13199</name>
</gene>